<dbReference type="InterPro" id="IPR052379">
    <property type="entry name" value="Type_VII_TA_RNase"/>
</dbReference>
<dbReference type="OrthoDB" id="9796612at2"/>
<dbReference type="PANTHER" id="PTHR33397">
    <property type="entry name" value="UPF0331 PROTEIN YUTE"/>
    <property type="match status" value="1"/>
</dbReference>
<evidence type="ECO:0000256" key="3">
    <source>
        <dbReference type="ARBA" id="ARBA00022801"/>
    </source>
</evidence>
<dbReference type="GO" id="GO:0004540">
    <property type="term" value="F:RNA nuclease activity"/>
    <property type="evidence" value="ECO:0007669"/>
    <property type="project" value="InterPro"/>
</dbReference>
<dbReference type="Proteomes" id="UP000197025">
    <property type="component" value="Unassembled WGS sequence"/>
</dbReference>
<evidence type="ECO:0000256" key="4">
    <source>
        <dbReference type="ARBA" id="ARBA00024207"/>
    </source>
</evidence>
<dbReference type="Gene3D" id="1.20.120.580">
    <property type="entry name" value="bsu32300-like"/>
    <property type="match status" value="1"/>
</dbReference>
<dbReference type="EMBL" id="FYEK01000027">
    <property type="protein sequence ID" value="SNB64038.1"/>
    <property type="molecule type" value="Genomic_DNA"/>
</dbReference>
<evidence type="ECO:0000256" key="2">
    <source>
        <dbReference type="ARBA" id="ARBA00022722"/>
    </source>
</evidence>
<keyword evidence="6" id="KW-1185">Reference proteome</keyword>
<keyword evidence="3" id="KW-0378">Hydrolase</keyword>
<dbReference type="RefSeq" id="WP_088571017.1">
    <property type="nucleotide sequence ID" value="NZ_FYEK01000027.1"/>
</dbReference>
<dbReference type="InterPro" id="IPR037038">
    <property type="entry name" value="HepT-like_sf"/>
</dbReference>
<evidence type="ECO:0000313" key="5">
    <source>
        <dbReference type="EMBL" id="SNB64038.1"/>
    </source>
</evidence>
<accession>A0A212QWW4</accession>
<organism evidence="5 6">
    <name type="scientific">Thermoflexus hugenholtzii JAD2</name>
    <dbReference type="NCBI Taxonomy" id="877466"/>
    <lineage>
        <taxon>Bacteria</taxon>
        <taxon>Bacillati</taxon>
        <taxon>Chloroflexota</taxon>
        <taxon>Thermoflexia</taxon>
        <taxon>Thermoflexales</taxon>
        <taxon>Thermoflexaceae</taxon>
        <taxon>Thermoflexus</taxon>
    </lineage>
</organism>
<reference evidence="6" key="1">
    <citation type="submission" date="2017-06" db="EMBL/GenBank/DDBJ databases">
        <authorList>
            <person name="Varghese N."/>
            <person name="Submissions S."/>
        </authorList>
    </citation>
    <scope>NUCLEOTIDE SEQUENCE [LARGE SCALE GENOMIC DNA]</scope>
    <source>
        <strain evidence="6">JAD2</strain>
    </source>
</reference>
<gene>
    <name evidence="5" type="ORF">SAMN02746019_00007660</name>
</gene>
<sequence>MAARKPHGVLLAKLQNLEAYLQELESLVRIPLAEFMERPYYRRAAERLIQITVEDAIDCGAIVSDLPGKPIPVASREVFVRLHQAGVLGRSPAHRFQEYVGLRHRIVHDYDRIEARLAHRVGQRLVRDGRSDLVALSRWVQGRIR</sequence>
<keyword evidence="2" id="KW-0540">Nuclease</keyword>
<proteinExistence type="inferred from homology"/>
<dbReference type="Pfam" id="PF01934">
    <property type="entry name" value="HepT-like"/>
    <property type="match status" value="1"/>
</dbReference>
<protein>
    <submittedName>
        <fullName evidence="5">Uncharacterized conserved protein YutE, UPF0331/DUF86 family</fullName>
    </submittedName>
</protein>
<evidence type="ECO:0000256" key="1">
    <source>
        <dbReference type="ARBA" id="ARBA00022649"/>
    </source>
</evidence>
<name>A0A212QWW4_9CHLR</name>
<dbReference type="GO" id="GO:0110001">
    <property type="term" value="C:toxin-antitoxin complex"/>
    <property type="evidence" value="ECO:0007669"/>
    <property type="project" value="InterPro"/>
</dbReference>
<comment type="similarity">
    <text evidence="4">Belongs to the HepT RNase toxin family.</text>
</comment>
<keyword evidence="1" id="KW-1277">Toxin-antitoxin system</keyword>
<dbReference type="InterPro" id="IPR008201">
    <property type="entry name" value="HepT-like"/>
</dbReference>
<dbReference type="NCBIfam" id="NF047751">
    <property type="entry name" value="HepT_toxin"/>
    <property type="match status" value="1"/>
</dbReference>
<evidence type="ECO:0000313" key="6">
    <source>
        <dbReference type="Proteomes" id="UP000197025"/>
    </source>
</evidence>
<dbReference type="AlphaFoldDB" id="A0A212QWW4"/>
<dbReference type="GO" id="GO:0016787">
    <property type="term" value="F:hydrolase activity"/>
    <property type="evidence" value="ECO:0007669"/>
    <property type="project" value="UniProtKB-KW"/>
</dbReference>
<dbReference type="PANTHER" id="PTHR33397:SF5">
    <property type="entry name" value="RNASE YUTE-RELATED"/>
    <property type="match status" value="1"/>
</dbReference>
<dbReference type="InParanoid" id="A0A212QWW4"/>